<dbReference type="RefSeq" id="WP_378196912.1">
    <property type="nucleotide sequence ID" value="NZ_JBHLZP010000031.1"/>
</dbReference>
<dbReference type="PANTHER" id="PTHR22981">
    <property type="entry name" value="3-HYDROXYISOBUTYRATE DEHYDROGENASE-RELATED"/>
    <property type="match status" value="1"/>
</dbReference>
<dbReference type="InterPro" id="IPR029154">
    <property type="entry name" value="HIBADH-like_NADP-bd"/>
</dbReference>
<sequence length="301" mass="30702">MSGRIGFVGLGNMGEPMARLLAGAGHDLHVYDAGPAARERLDGVAGIRVAKTAADVADGADAVILMLPDSDVVEAVLLGDGLLGRAVPPTVIVDMSSSVPARTRALADRAAERGVPLIDAPVSGGVTGARGGALTIMVGGPAETVARVRPVLDVLGSSVVHAGERPGAGHAVKALNNLMSAAHLLVSSEALIAGREFGLDPAVMLDIVNGSSGRSGSTQTKWPRFILPGGFDSGFALRLMLKDMRVALDLEDATGTPAPLSRAAVDAWAEAAEALPADADHTEIARWLEARRAAGPTRTGE</sequence>
<dbReference type="PIRSF" id="PIRSF000103">
    <property type="entry name" value="HIBADH"/>
    <property type="match status" value="1"/>
</dbReference>
<dbReference type="EC" id="1.1.-.-" evidence="6"/>
<proteinExistence type="inferred from homology"/>
<dbReference type="InterPro" id="IPR008927">
    <property type="entry name" value="6-PGluconate_DH-like_C_sf"/>
</dbReference>
<name>A0ABV5YA60_9ACTN</name>
<comment type="similarity">
    <text evidence="1">Belongs to the HIBADH-related family.</text>
</comment>
<dbReference type="SUPFAM" id="SSF48179">
    <property type="entry name" value="6-phosphogluconate dehydrogenase C-terminal domain-like"/>
    <property type="match status" value="1"/>
</dbReference>
<organism evidence="6 7">
    <name type="scientific">Actinoallomurus acaciae</name>
    <dbReference type="NCBI Taxonomy" id="502577"/>
    <lineage>
        <taxon>Bacteria</taxon>
        <taxon>Bacillati</taxon>
        <taxon>Actinomycetota</taxon>
        <taxon>Actinomycetes</taxon>
        <taxon>Streptosporangiales</taxon>
        <taxon>Thermomonosporaceae</taxon>
        <taxon>Actinoallomurus</taxon>
    </lineage>
</organism>
<dbReference type="EMBL" id="JBHLZP010000031">
    <property type="protein sequence ID" value="MFB9831898.1"/>
    <property type="molecule type" value="Genomic_DNA"/>
</dbReference>
<dbReference type="Proteomes" id="UP001589627">
    <property type="component" value="Unassembled WGS sequence"/>
</dbReference>
<evidence type="ECO:0000256" key="1">
    <source>
        <dbReference type="ARBA" id="ARBA00009080"/>
    </source>
</evidence>
<feature type="domain" description="6-phosphogluconate dehydrogenase NADP-binding" evidence="4">
    <location>
        <begin position="4"/>
        <end position="163"/>
    </location>
</feature>
<evidence type="ECO:0000256" key="3">
    <source>
        <dbReference type="ARBA" id="ARBA00023027"/>
    </source>
</evidence>
<keyword evidence="3" id="KW-0520">NAD</keyword>
<dbReference type="Gene3D" id="3.40.50.720">
    <property type="entry name" value="NAD(P)-binding Rossmann-like Domain"/>
    <property type="match status" value="1"/>
</dbReference>
<evidence type="ECO:0000256" key="2">
    <source>
        <dbReference type="ARBA" id="ARBA00023002"/>
    </source>
</evidence>
<dbReference type="PANTHER" id="PTHR22981:SF7">
    <property type="entry name" value="3-HYDROXYISOBUTYRATE DEHYDROGENASE, MITOCHONDRIAL"/>
    <property type="match status" value="1"/>
</dbReference>
<accession>A0ABV5YA60</accession>
<evidence type="ECO:0000313" key="7">
    <source>
        <dbReference type="Proteomes" id="UP001589627"/>
    </source>
</evidence>
<reference evidence="6 7" key="1">
    <citation type="submission" date="2024-09" db="EMBL/GenBank/DDBJ databases">
        <authorList>
            <person name="Sun Q."/>
            <person name="Mori K."/>
        </authorList>
    </citation>
    <scope>NUCLEOTIDE SEQUENCE [LARGE SCALE GENOMIC DNA]</scope>
    <source>
        <strain evidence="6 7">TBRC 0563</strain>
    </source>
</reference>
<dbReference type="InterPro" id="IPR006115">
    <property type="entry name" value="6PGDH_NADP-bd"/>
</dbReference>
<dbReference type="Pfam" id="PF03446">
    <property type="entry name" value="NAD_binding_2"/>
    <property type="match status" value="1"/>
</dbReference>
<comment type="caution">
    <text evidence="6">The sequence shown here is derived from an EMBL/GenBank/DDBJ whole genome shotgun (WGS) entry which is preliminary data.</text>
</comment>
<dbReference type="Gene3D" id="1.10.1040.10">
    <property type="entry name" value="N-(1-d-carboxylethyl)-l-norvaline Dehydrogenase, domain 2"/>
    <property type="match status" value="1"/>
</dbReference>
<evidence type="ECO:0000259" key="5">
    <source>
        <dbReference type="Pfam" id="PF14833"/>
    </source>
</evidence>
<gene>
    <name evidence="6" type="ORF">ACFFNX_06820</name>
</gene>
<dbReference type="InterPro" id="IPR036291">
    <property type="entry name" value="NAD(P)-bd_dom_sf"/>
</dbReference>
<keyword evidence="2 6" id="KW-0560">Oxidoreductase</keyword>
<dbReference type="Pfam" id="PF14833">
    <property type="entry name" value="NAD_binding_11"/>
    <property type="match status" value="1"/>
</dbReference>
<keyword evidence="7" id="KW-1185">Reference proteome</keyword>
<dbReference type="InterPro" id="IPR015815">
    <property type="entry name" value="HIBADH-related"/>
</dbReference>
<evidence type="ECO:0000313" key="6">
    <source>
        <dbReference type="EMBL" id="MFB9831898.1"/>
    </source>
</evidence>
<feature type="domain" description="3-hydroxyisobutyrate dehydrogenase-like NAD-binding" evidence="5">
    <location>
        <begin position="167"/>
        <end position="288"/>
    </location>
</feature>
<dbReference type="GO" id="GO:0016491">
    <property type="term" value="F:oxidoreductase activity"/>
    <property type="evidence" value="ECO:0007669"/>
    <property type="project" value="UniProtKB-KW"/>
</dbReference>
<dbReference type="InterPro" id="IPR013328">
    <property type="entry name" value="6PGD_dom2"/>
</dbReference>
<protein>
    <submittedName>
        <fullName evidence="6">NAD(P)-dependent oxidoreductase</fullName>
        <ecNumber evidence="6">1.1.-.-</ecNumber>
    </submittedName>
</protein>
<evidence type="ECO:0000259" key="4">
    <source>
        <dbReference type="Pfam" id="PF03446"/>
    </source>
</evidence>
<dbReference type="SUPFAM" id="SSF51735">
    <property type="entry name" value="NAD(P)-binding Rossmann-fold domains"/>
    <property type="match status" value="1"/>
</dbReference>